<gene>
    <name evidence="1" type="ORF">Nepgr_012468</name>
</gene>
<dbReference type="EMBL" id="BSYO01000010">
    <property type="protein sequence ID" value="GMH10627.1"/>
    <property type="molecule type" value="Genomic_DNA"/>
</dbReference>
<proteinExistence type="predicted"/>
<name>A0AAD3SG60_NEPGR</name>
<sequence>MLLDGFFARMGGIALFDLWRPLGMSLMLHSYGDGEADDNGGKRLLFLNCSLLYEAGFFAMKQCLVAKMAAGIYLDLGVQLFGFECRSCLVFGFGDSIASFWSPAWSPKRDAKVVVVKTYPRCCSLQLAV</sequence>
<keyword evidence="2" id="KW-1185">Reference proteome</keyword>
<protein>
    <submittedName>
        <fullName evidence="1">Uncharacterized protein</fullName>
    </submittedName>
</protein>
<dbReference type="Proteomes" id="UP001279734">
    <property type="component" value="Unassembled WGS sequence"/>
</dbReference>
<reference evidence="1" key="1">
    <citation type="submission" date="2023-05" db="EMBL/GenBank/DDBJ databases">
        <title>Nepenthes gracilis genome sequencing.</title>
        <authorList>
            <person name="Fukushima K."/>
        </authorList>
    </citation>
    <scope>NUCLEOTIDE SEQUENCE</scope>
    <source>
        <strain evidence="1">SING2019-196</strain>
    </source>
</reference>
<evidence type="ECO:0000313" key="2">
    <source>
        <dbReference type="Proteomes" id="UP001279734"/>
    </source>
</evidence>
<accession>A0AAD3SG60</accession>
<evidence type="ECO:0000313" key="1">
    <source>
        <dbReference type="EMBL" id="GMH10627.1"/>
    </source>
</evidence>
<dbReference type="AlphaFoldDB" id="A0AAD3SG60"/>
<comment type="caution">
    <text evidence="1">The sequence shown here is derived from an EMBL/GenBank/DDBJ whole genome shotgun (WGS) entry which is preliminary data.</text>
</comment>
<organism evidence="1 2">
    <name type="scientific">Nepenthes gracilis</name>
    <name type="common">Slender pitcher plant</name>
    <dbReference type="NCBI Taxonomy" id="150966"/>
    <lineage>
        <taxon>Eukaryota</taxon>
        <taxon>Viridiplantae</taxon>
        <taxon>Streptophyta</taxon>
        <taxon>Embryophyta</taxon>
        <taxon>Tracheophyta</taxon>
        <taxon>Spermatophyta</taxon>
        <taxon>Magnoliopsida</taxon>
        <taxon>eudicotyledons</taxon>
        <taxon>Gunneridae</taxon>
        <taxon>Pentapetalae</taxon>
        <taxon>Caryophyllales</taxon>
        <taxon>Nepenthaceae</taxon>
        <taxon>Nepenthes</taxon>
    </lineage>
</organism>